<dbReference type="NCBIfam" id="TIGR04183">
    <property type="entry name" value="Por_Secre_tail"/>
    <property type="match status" value="1"/>
</dbReference>
<dbReference type="EMBL" id="CP012898">
    <property type="protein sequence ID" value="ALJ04461.1"/>
    <property type="molecule type" value="Genomic_DNA"/>
</dbReference>
<evidence type="ECO:0000259" key="5">
    <source>
        <dbReference type="Pfam" id="PF24517"/>
    </source>
</evidence>
<feature type="domain" description="Carbohydrate-binding module family 96" evidence="5">
    <location>
        <begin position="622"/>
        <end position="773"/>
    </location>
</feature>
<proteinExistence type="predicted"/>
<evidence type="ECO:0000256" key="3">
    <source>
        <dbReference type="ARBA" id="ARBA00022729"/>
    </source>
</evidence>
<dbReference type="SUPFAM" id="SSF51445">
    <property type="entry name" value="(Trans)glycosidases"/>
    <property type="match status" value="1"/>
</dbReference>
<dbReference type="KEGG" id="ahz:APS56_04590"/>
<dbReference type="GO" id="GO:0005576">
    <property type="term" value="C:extracellular region"/>
    <property type="evidence" value="ECO:0007669"/>
    <property type="project" value="UniProtKB-SubCell"/>
</dbReference>
<organism evidence="6 7">
    <name type="scientific">Pseudalgibacter alginicilyticus</name>
    <dbReference type="NCBI Taxonomy" id="1736674"/>
    <lineage>
        <taxon>Bacteria</taxon>
        <taxon>Pseudomonadati</taxon>
        <taxon>Bacteroidota</taxon>
        <taxon>Flavobacteriia</taxon>
        <taxon>Flavobacteriales</taxon>
        <taxon>Flavobacteriaceae</taxon>
        <taxon>Pseudalgibacter</taxon>
    </lineage>
</organism>
<dbReference type="STRING" id="1736674.APS56_04590"/>
<evidence type="ECO:0000313" key="6">
    <source>
        <dbReference type="EMBL" id="ALJ04461.1"/>
    </source>
</evidence>
<feature type="domain" description="Carbohydrate-binding module family 96" evidence="5">
    <location>
        <begin position="784"/>
        <end position="929"/>
    </location>
</feature>
<name>A0A0P0CEP8_9FLAO</name>
<keyword evidence="2" id="KW-0964">Secreted</keyword>
<keyword evidence="3" id="KW-0732">Signal</keyword>
<dbReference type="InterPro" id="IPR029062">
    <property type="entry name" value="Class_I_gatase-like"/>
</dbReference>
<reference evidence="6 7" key="1">
    <citation type="submission" date="2015-10" db="EMBL/GenBank/DDBJ databases">
        <authorList>
            <person name="Gilbert D.G."/>
        </authorList>
    </citation>
    <scope>NUCLEOTIDE SEQUENCE [LARGE SCALE GENOMIC DNA]</scope>
    <source>
        <strain evidence="7">HZ-22</strain>
    </source>
</reference>
<gene>
    <name evidence="6" type="ORF">APS56_04590</name>
</gene>
<dbReference type="InterPro" id="IPR026444">
    <property type="entry name" value="Secre_tail"/>
</dbReference>
<dbReference type="InterPro" id="IPR017853">
    <property type="entry name" value="GH"/>
</dbReference>
<evidence type="ECO:0000256" key="1">
    <source>
        <dbReference type="ARBA" id="ARBA00004613"/>
    </source>
</evidence>
<evidence type="ECO:0000313" key="7">
    <source>
        <dbReference type="Proteomes" id="UP000057981"/>
    </source>
</evidence>
<dbReference type="InterPro" id="IPR055372">
    <property type="entry name" value="CBM96"/>
</dbReference>
<dbReference type="Proteomes" id="UP000057981">
    <property type="component" value="Chromosome"/>
</dbReference>
<feature type="domain" description="Secretion system C-terminal sorting" evidence="4">
    <location>
        <begin position="961"/>
        <end position="1021"/>
    </location>
</feature>
<evidence type="ECO:0000256" key="2">
    <source>
        <dbReference type="ARBA" id="ARBA00022525"/>
    </source>
</evidence>
<sequence>MVLLVYPVYSQTEPNWIDQVTNYQQPSWFNRERVQIHTRLAAPYYNNPDHPIYSNWARDVISVIGATVFTRHIKTNDDPIHWQSSWGKWTDFAENRNIIQEAINEAHTHNTKMIGYYNHYSDGYIRDNYPEYKCKDVNGNDIIREGRGTMICFNSPYIDLLATRLIEFAQMGGDGLYFDEIHMPREGCWCNYCKTKFNELTGQTAPTTINVNSQLYKDYQNFNNESVVEGFYKLRQTLEAENPDLVMIIGSNTLPKLTERHLNTNLFRLAHAHKTEWDISQRTLSSVPNGIMVPDEKVWRGLSYTFSRDISDGRPAHYWVPGMSFVPSKDILGATAGLISFGNIANLDMRETLSPDLDFINAVTYGNNVSSVFEDSKPNRWLLIHFNEKALETYSGETANGWSNFLSPFYGSYYAASENKLSVGIITDSQLKQGLFQGAKVLFTPNTETISAELQIKIDEFESQGGVVITEDPSWEWENGGTDFNNAKNEFQAILNNVYSQPLFKSNGGSGFYYVNYFEKNDAGKFKYIASYSNELEWVTVGATAQTNGNLQPDPISGIKLIVNSGQIPTSVRNVLTDTPVSFNISNGVLSLDVPNFQNSGLIELTYDEPLIAQTNNNSLFLIDDAYVQGGTNGDSNFGVARLATKRDDAFSNQVQHSYLKFDLTHLGAYQNVKLRLTKEDSINNNFEAFFVTDDSWLESTITWNTAPVAGTSLGIISSGTSPQIEWNITDIANTELSGDGIISIMIVSSINGLQSNLYSKETAPTNSKKPLLAVTVDSSERQFPVDDAYVRAGTGSEVNFGTARLITKRDDSSVNLERLSFVKFDLSNIGTNYNNLTFTLTKEDNISNTFEAFLVTDDNWSENNITWSTAPKAHTSLGKINNSTTNKLEWDITNVAQEEQNKDGIITIMIISSKNGIQSNIYSKESAPTDLDKPAVIINNKTSLNVLSYCYNCEEKNVYISPNPTLDVINITGIDMGKKIYLYNISGKMVLEQDFTPSINTKKLLKGMYFLTIVDKENFKHHFKFIKK</sequence>
<dbReference type="Pfam" id="PF24517">
    <property type="entry name" value="CBM96"/>
    <property type="match status" value="2"/>
</dbReference>
<keyword evidence="7" id="KW-1185">Reference proteome</keyword>
<accession>A0A0P0CEP8</accession>
<dbReference type="Gene3D" id="3.40.50.880">
    <property type="match status" value="1"/>
</dbReference>
<dbReference type="Pfam" id="PF18962">
    <property type="entry name" value="Por_Secre_tail"/>
    <property type="match status" value="1"/>
</dbReference>
<protein>
    <submittedName>
        <fullName evidence="6">Uncharacterized protein</fullName>
    </submittedName>
</protein>
<comment type="subcellular location">
    <subcellularLocation>
        <location evidence="1">Secreted</location>
    </subcellularLocation>
</comment>
<evidence type="ECO:0000259" key="4">
    <source>
        <dbReference type="Pfam" id="PF18962"/>
    </source>
</evidence>
<dbReference type="AlphaFoldDB" id="A0A0P0CEP8"/>
<dbReference type="NCBIfam" id="NF033679">
    <property type="entry name" value="DNRLRE_dom"/>
    <property type="match status" value="2"/>
</dbReference>